<proteinExistence type="inferred from homology"/>
<keyword evidence="7" id="KW-1005">Bacterial flagellum biogenesis</keyword>
<dbReference type="Proteomes" id="UP000250086">
    <property type="component" value="Unassembled WGS sequence"/>
</dbReference>
<accession>A0A2X0WYY4</accession>
<evidence type="ECO:0000256" key="6">
    <source>
        <dbReference type="ARBA" id="ARBA00022500"/>
    </source>
</evidence>
<name>A0A2X0WYY4_9GAMM</name>
<evidence type="ECO:0000256" key="11">
    <source>
        <dbReference type="SAM" id="Coils"/>
    </source>
</evidence>
<evidence type="ECO:0000256" key="1">
    <source>
        <dbReference type="ARBA" id="ARBA00004413"/>
    </source>
</evidence>
<keyword evidence="11" id="KW-0175">Coiled coil</keyword>
<dbReference type="Gene3D" id="1.10.287.1700">
    <property type="match status" value="1"/>
</dbReference>
<dbReference type="GO" id="GO:0006935">
    <property type="term" value="P:chemotaxis"/>
    <property type="evidence" value="ECO:0007669"/>
    <property type="project" value="UniProtKB-KW"/>
</dbReference>
<dbReference type="EMBL" id="UAPV01000001">
    <property type="protein sequence ID" value="SPT70751.1"/>
    <property type="molecule type" value="Genomic_DNA"/>
</dbReference>
<keyword evidence="10" id="KW-1006">Bacterial flagellum protein export</keyword>
<evidence type="ECO:0000256" key="5">
    <source>
        <dbReference type="ARBA" id="ARBA00022475"/>
    </source>
</evidence>
<dbReference type="GO" id="GO:0044781">
    <property type="term" value="P:bacterial-type flagellum organization"/>
    <property type="evidence" value="ECO:0007669"/>
    <property type="project" value="UniProtKB-KW"/>
</dbReference>
<protein>
    <recommendedName>
        <fullName evidence="3">Flagellar FliJ protein</fullName>
    </recommendedName>
</protein>
<reference evidence="12 13" key="1">
    <citation type="submission" date="2018-06" db="EMBL/GenBank/DDBJ databases">
        <authorList>
            <consortium name="Pathogen Informatics"/>
            <person name="Doyle S."/>
        </authorList>
    </citation>
    <scope>NUCLEOTIDE SEQUENCE [LARGE SCALE GENOMIC DNA]</scope>
    <source>
        <strain evidence="12 13">NCTC13093</strain>
    </source>
</reference>
<keyword evidence="12" id="KW-0282">Flagellum</keyword>
<dbReference type="NCBIfam" id="TIGR02473">
    <property type="entry name" value="flagell_FliJ"/>
    <property type="match status" value="1"/>
</dbReference>
<dbReference type="PANTHER" id="PTHR38786">
    <property type="entry name" value="FLAGELLAR FLIJ PROTEIN"/>
    <property type="match status" value="1"/>
</dbReference>
<dbReference type="GO" id="GO:0009288">
    <property type="term" value="C:bacterial-type flagellum"/>
    <property type="evidence" value="ECO:0007669"/>
    <property type="project" value="InterPro"/>
</dbReference>
<dbReference type="InterPro" id="IPR052570">
    <property type="entry name" value="FliJ"/>
</dbReference>
<comment type="similarity">
    <text evidence="2">Belongs to the FliJ family.</text>
</comment>
<keyword evidence="12" id="KW-0969">Cilium</keyword>
<keyword evidence="13" id="KW-1185">Reference proteome</keyword>
<organism evidence="12 13">
    <name type="scientific">Anaerobiospirillum thomasii</name>
    <dbReference type="NCBI Taxonomy" id="179995"/>
    <lineage>
        <taxon>Bacteria</taxon>
        <taxon>Pseudomonadati</taxon>
        <taxon>Pseudomonadota</taxon>
        <taxon>Gammaproteobacteria</taxon>
        <taxon>Aeromonadales</taxon>
        <taxon>Succinivibrionaceae</taxon>
        <taxon>Anaerobiospirillum</taxon>
    </lineage>
</organism>
<keyword evidence="12" id="KW-0966">Cell projection</keyword>
<dbReference type="GO" id="GO:0005886">
    <property type="term" value="C:plasma membrane"/>
    <property type="evidence" value="ECO:0007669"/>
    <property type="project" value="UniProtKB-SubCell"/>
</dbReference>
<sequence length="151" mass="17546">MAGNDKALHLVLDLRKKQENTALEHYIAAKNKVASYKDQIAQIDGYKQSYIDDMQRAGMNGFSAQRLLTFQDFLNKLDAIKARQEYELQLCIADMDKKNKLYLQAQKNRKIIESLLEKHKQQRIKAELIKEQKLLDEFVVAHAARRSSHQS</sequence>
<evidence type="ECO:0000256" key="9">
    <source>
        <dbReference type="ARBA" id="ARBA00023136"/>
    </source>
</evidence>
<keyword evidence="6" id="KW-0145">Chemotaxis</keyword>
<feature type="coiled-coil region" evidence="11">
    <location>
        <begin position="102"/>
        <end position="132"/>
    </location>
</feature>
<dbReference type="AlphaFoldDB" id="A0A2X0WYY4"/>
<dbReference type="Pfam" id="PF02050">
    <property type="entry name" value="FliJ"/>
    <property type="match status" value="1"/>
</dbReference>
<dbReference type="PANTHER" id="PTHR38786:SF1">
    <property type="entry name" value="FLAGELLAR FLIJ PROTEIN"/>
    <property type="match status" value="1"/>
</dbReference>
<dbReference type="GO" id="GO:0071973">
    <property type="term" value="P:bacterial-type flagellum-dependent cell motility"/>
    <property type="evidence" value="ECO:0007669"/>
    <property type="project" value="InterPro"/>
</dbReference>
<evidence type="ECO:0000256" key="4">
    <source>
        <dbReference type="ARBA" id="ARBA00022448"/>
    </source>
</evidence>
<evidence type="ECO:0000313" key="12">
    <source>
        <dbReference type="EMBL" id="SPT70751.1"/>
    </source>
</evidence>
<evidence type="ECO:0000313" key="13">
    <source>
        <dbReference type="Proteomes" id="UP000250086"/>
    </source>
</evidence>
<evidence type="ECO:0000256" key="8">
    <source>
        <dbReference type="ARBA" id="ARBA00022927"/>
    </source>
</evidence>
<keyword evidence="4" id="KW-0813">Transport</keyword>
<dbReference type="InterPro" id="IPR053716">
    <property type="entry name" value="Flag_assembly_chemotaxis_eff"/>
</dbReference>
<dbReference type="GO" id="GO:0015031">
    <property type="term" value="P:protein transport"/>
    <property type="evidence" value="ECO:0007669"/>
    <property type="project" value="UniProtKB-KW"/>
</dbReference>
<keyword evidence="5" id="KW-1003">Cell membrane</keyword>
<evidence type="ECO:0000256" key="2">
    <source>
        <dbReference type="ARBA" id="ARBA00010004"/>
    </source>
</evidence>
<evidence type="ECO:0000256" key="10">
    <source>
        <dbReference type="ARBA" id="ARBA00023225"/>
    </source>
</evidence>
<dbReference type="InterPro" id="IPR012823">
    <property type="entry name" value="Flagell_FliJ"/>
</dbReference>
<evidence type="ECO:0000256" key="7">
    <source>
        <dbReference type="ARBA" id="ARBA00022795"/>
    </source>
</evidence>
<comment type="subcellular location">
    <subcellularLocation>
        <location evidence="1">Cell membrane</location>
        <topology evidence="1">Peripheral membrane protein</topology>
        <orientation evidence="1">Cytoplasmic side</orientation>
    </subcellularLocation>
</comment>
<keyword evidence="9" id="KW-0472">Membrane</keyword>
<keyword evidence="8" id="KW-0653">Protein transport</keyword>
<gene>
    <name evidence="12" type="ORF">NCTC13093_02172</name>
</gene>
<evidence type="ECO:0000256" key="3">
    <source>
        <dbReference type="ARBA" id="ARBA00020392"/>
    </source>
</evidence>
<dbReference type="RefSeq" id="WP_113744786.1">
    <property type="nucleotide sequence ID" value="NZ_UAPU01000007.1"/>
</dbReference>